<evidence type="ECO:0000256" key="4">
    <source>
        <dbReference type="ARBA" id="ARBA00022840"/>
    </source>
</evidence>
<dbReference type="NCBIfam" id="TIGR00499">
    <property type="entry name" value="lysS_bact"/>
    <property type="match status" value="1"/>
</dbReference>
<keyword evidence="4" id="KW-0067">ATP-binding</keyword>
<dbReference type="InterPro" id="IPR012340">
    <property type="entry name" value="NA-bd_OB-fold"/>
</dbReference>
<feature type="domain" description="Aminoacyl-transfer RNA synthetases class-II family profile" evidence="9">
    <location>
        <begin position="174"/>
        <end position="459"/>
    </location>
</feature>
<sequence length="459" mass="52501">MELDPSKYRLIRLSAIEKLEKEQKINPWPHKFGVTHSLPSILELGPGIDLGQRDEAICSTAGRIVGKRAAGSKLFFYTIQADGVELQIVADKRAADGYFFNINKHTRRGDIIGVVGNPGRTKKGELSIFATELQLLSPCFHMLPRKLENPETRSRKRYLDLIVNPANRQTFITRAKIIAHIRRFLDDMDFVEVETPTFNPIPGGATARPFITHHNELGMELFMRIAPELYLKKLIVGGLDRVYEIGKSFRNEGIDATHNPEFTTMEAYWAYADYKDLMTMTENLLSTIVKKMTGSFIIPYTQANGESYTINFTPPFKRIDFMEEIQRVGEFKIPEKIKIGSPAMLKFLKRIIIEKKIDVTPPLTIARILDTLAEKYIEEKHRDPVFIMNHPQIMSPLAKYHRDRPGVTERFELQAGPFELLNAYTELNNPIVQRTNFESQAKDKAAGDDEAQFMDEDFC</sequence>
<gene>
    <name evidence="10" type="ORF">ADUPG1_009572</name>
</gene>
<dbReference type="InterPro" id="IPR044136">
    <property type="entry name" value="Lys-tRNA-ligase_II_N"/>
</dbReference>
<reference evidence="10" key="1">
    <citation type="submission" date="2022-03" db="EMBL/GenBank/DDBJ databases">
        <title>Draft genome sequence of Aduncisulcus paluster, a free-living microaerophilic Fornicata.</title>
        <authorList>
            <person name="Yuyama I."/>
            <person name="Kume K."/>
            <person name="Tamura T."/>
            <person name="Inagaki Y."/>
            <person name="Hashimoto T."/>
        </authorList>
    </citation>
    <scope>NUCLEOTIDE SEQUENCE</scope>
    <source>
        <strain evidence="10">NY0171</strain>
    </source>
</reference>
<accession>A0ABQ5KW12</accession>
<dbReference type="InterPro" id="IPR018149">
    <property type="entry name" value="Lys-tRNA-synth_II_C"/>
</dbReference>
<dbReference type="PRINTS" id="PR00982">
    <property type="entry name" value="TRNASYNTHLYS"/>
</dbReference>
<dbReference type="Gene3D" id="2.40.50.140">
    <property type="entry name" value="Nucleic acid-binding proteins"/>
    <property type="match status" value="1"/>
</dbReference>
<dbReference type="SUPFAM" id="SSF50249">
    <property type="entry name" value="Nucleic acid-binding proteins"/>
    <property type="match status" value="1"/>
</dbReference>
<organism evidence="10 11">
    <name type="scientific">Aduncisulcus paluster</name>
    <dbReference type="NCBI Taxonomy" id="2918883"/>
    <lineage>
        <taxon>Eukaryota</taxon>
        <taxon>Metamonada</taxon>
        <taxon>Carpediemonas-like organisms</taxon>
        <taxon>Aduncisulcus</taxon>
    </lineage>
</organism>
<keyword evidence="11" id="KW-1185">Reference proteome</keyword>
<evidence type="ECO:0000256" key="1">
    <source>
        <dbReference type="ARBA" id="ARBA00013166"/>
    </source>
</evidence>
<evidence type="ECO:0000256" key="6">
    <source>
        <dbReference type="ARBA" id="ARBA00030563"/>
    </source>
</evidence>
<dbReference type="EMBL" id="BQXS01011275">
    <property type="protein sequence ID" value="GKT36647.1"/>
    <property type="molecule type" value="Genomic_DNA"/>
</dbReference>
<dbReference type="InterPro" id="IPR004364">
    <property type="entry name" value="Aa-tRNA-synt_II"/>
</dbReference>
<comment type="catalytic activity">
    <reaction evidence="7 8">
        <text>tRNA(Lys) + L-lysine + ATP = L-lysyl-tRNA(Lys) + AMP + diphosphate</text>
        <dbReference type="Rhea" id="RHEA:20792"/>
        <dbReference type="Rhea" id="RHEA-COMP:9696"/>
        <dbReference type="Rhea" id="RHEA-COMP:9697"/>
        <dbReference type="ChEBI" id="CHEBI:30616"/>
        <dbReference type="ChEBI" id="CHEBI:32551"/>
        <dbReference type="ChEBI" id="CHEBI:33019"/>
        <dbReference type="ChEBI" id="CHEBI:78442"/>
        <dbReference type="ChEBI" id="CHEBI:78529"/>
        <dbReference type="ChEBI" id="CHEBI:456215"/>
        <dbReference type="EC" id="6.1.1.6"/>
    </reaction>
</comment>
<dbReference type="Gene3D" id="3.30.930.10">
    <property type="entry name" value="Bira Bifunctional Protein, Domain 2"/>
    <property type="match status" value="1"/>
</dbReference>
<dbReference type="EC" id="6.1.1.6" evidence="1 8"/>
<dbReference type="PROSITE" id="PS50862">
    <property type="entry name" value="AA_TRNA_LIGASE_II"/>
    <property type="match status" value="1"/>
</dbReference>
<evidence type="ECO:0000313" key="10">
    <source>
        <dbReference type="EMBL" id="GKT36647.1"/>
    </source>
</evidence>
<evidence type="ECO:0000256" key="3">
    <source>
        <dbReference type="ARBA" id="ARBA00022741"/>
    </source>
</evidence>
<proteinExistence type="predicted"/>
<protein>
    <recommendedName>
        <fullName evidence="1 8">Lysine--tRNA ligase</fullName>
        <ecNumber evidence="1 8">6.1.1.6</ecNumber>
    </recommendedName>
    <alternativeName>
        <fullName evidence="6 8">Lysyl-tRNA synthetase</fullName>
    </alternativeName>
</protein>
<evidence type="ECO:0000259" key="9">
    <source>
        <dbReference type="PROSITE" id="PS50862"/>
    </source>
</evidence>
<dbReference type="Proteomes" id="UP001057375">
    <property type="component" value="Unassembled WGS sequence"/>
</dbReference>
<name>A0ABQ5KW12_9EUKA</name>
<evidence type="ECO:0000256" key="8">
    <source>
        <dbReference type="RuleBase" id="RU003748"/>
    </source>
</evidence>
<dbReference type="InterPro" id="IPR004365">
    <property type="entry name" value="NA-bd_OB_tRNA"/>
</dbReference>
<evidence type="ECO:0000313" key="11">
    <source>
        <dbReference type="Proteomes" id="UP001057375"/>
    </source>
</evidence>
<comment type="caution">
    <text evidence="10">The sequence shown here is derived from an EMBL/GenBank/DDBJ whole genome shotgun (WGS) entry which is preliminary data.</text>
</comment>
<keyword evidence="3" id="KW-0547">Nucleotide-binding</keyword>
<evidence type="ECO:0000256" key="2">
    <source>
        <dbReference type="ARBA" id="ARBA00022598"/>
    </source>
</evidence>
<dbReference type="PANTHER" id="PTHR42918:SF9">
    <property type="entry name" value="LYSINE--TRNA LIGASE"/>
    <property type="match status" value="1"/>
</dbReference>
<dbReference type="PANTHER" id="PTHR42918">
    <property type="entry name" value="LYSYL-TRNA SYNTHETASE"/>
    <property type="match status" value="1"/>
</dbReference>
<dbReference type="GO" id="GO:0016874">
    <property type="term" value="F:ligase activity"/>
    <property type="evidence" value="ECO:0007669"/>
    <property type="project" value="UniProtKB-KW"/>
</dbReference>
<keyword evidence="5" id="KW-0030">Aminoacyl-tRNA synthetase</keyword>
<dbReference type="InterPro" id="IPR045864">
    <property type="entry name" value="aa-tRNA-synth_II/BPL/LPL"/>
</dbReference>
<dbReference type="Pfam" id="PF00152">
    <property type="entry name" value="tRNA-synt_2"/>
    <property type="match status" value="1"/>
</dbReference>
<keyword evidence="2 10" id="KW-0436">Ligase</keyword>
<dbReference type="Pfam" id="PF01336">
    <property type="entry name" value="tRNA_anti-codon"/>
    <property type="match status" value="1"/>
</dbReference>
<dbReference type="SUPFAM" id="SSF55681">
    <property type="entry name" value="Class II aaRS and biotin synthetases"/>
    <property type="match status" value="1"/>
</dbReference>
<feature type="non-terminal residue" evidence="10">
    <location>
        <position position="459"/>
    </location>
</feature>
<evidence type="ECO:0000256" key="5">
    <source>
        <dbReference type="ARBA" id="ARBA00023146"/>
    </source>
</evidence>
<dbReference type="CDD" id="cd04322">
    <property type="entry name" value="LysRS_N"/>
    <property type="match status" value="1"/>
</dbReference>
<evidence type="ECO:0000256" key="7">
    <source>
        <dbReference type="ARBA" id="ARBA00048573"/>
    </source>
</evidence>
<dbReference type="InterPro" id="IPR002313">
    <property type="entry name" value="Lys-tRNA-ligase_II"/>
</dbReference>
<dbReference type="InterPro" id="IPR006195">
    <property type="entry name" value="aa-tRNA-synth_II"/>
</dbReference>